<proteinExistence type="predicted"/>
<feature type="transmembrane region" description="Helical" evidence="1">
    <location>
        <begin position="37"/>
        <end position="61"/>
    </location>
</feature>
<accession>A0A2H4U7P5</accession>
<dbReference type="Proteomes" id="UP000232133">
    <property type="component" value="Chromosome"/>
</dbReference>
<evidence type="ECO:0000313" key="3">
    <source>
        <dbReference type="Proteomes" id="UP000232133"/>
    </source>
</evidence>
<dbReference type="AlphaFoldDB" id="A0A2H4U7P5"/>
<protein>
    <submittedName>
        <fullName evidence="2">Uncharacterized protein</fullName>
    </submittedName>
</protein>
<sequence>MESKELIVTMLCYIGVLLEICIEYVINRCHYFGWYELGFNCCVFAMVLIVVLVVCWIYFLFVKGYTNNYMGLLPWVFVFFSILKNIFFPI</sequence>
<dbReference type="EMBL" id="CP017803">
    <property type="protein sequence ID" value="ATZ60124.1"/>
    <property type="molecule type" value="Genomic_DNA"/>
</dbReference>
<keyword evidence="1" id="KW-0472">Membrane</keyword>
<organism evidence="2 3">
    <name type="scientific">Methanobrevibacter smithii</name>
    <dbReference type="NCBI Taxonomy" id="2173"/>
    <lineage>
        <taxon>Archaea</taxon>
        <taxon>Methanobacteriati</taxon>
        <taxon>Methanobacteriota</taxon>
        <taxon>Methanomada group</taxon>
        <taxon>Methanobacteria</taxon>
        <taxon>Methanobacteriales</taxon>
        <taxon>Methanobacteriaceae</taxon>
        <taxon>Methanobrevibacter</taxon>
    </lineage>
</organism>
<feature type="transmembrane region" description="Helical" evidence="1">
    <location>
        <begin position="67"/>
        <end position="87"/>
    </location>
</feature>
<dbReference type="GeneID" id="88190638"/>
<evidence type="ECO:0000256" key="1">
    <source>
        <dbReference type="SAM" id="Phobius"/>
    </source>
</evidence>
<name>A0A2H4U7P5_METSM</name>
<feature type="transmembrane region" description="Helical" evidence="1">
    <location>
        <begin position="6"/>
        <end position="25"/>
    </location>
</feature>
<keyword evidence="1" id="KW-1133">Transmembrane helix</keyword>
<gene>
    <name evidence="2" type="ORF">BK798_06695</name>
</gene>
<keyword evidence="1" id="KW-0812">Transmembrane</keyword>
<dbReference type="RefSeq" id="WP_004035669.1">
    <property type="nucleotide sequence ID" value="NZ_CAYASX010000017.1"/>
</dbReference>
<reference evidence="2 3" key="1">
    <citation type="submission" date="2016-10" db="EMBL/GenBank/DDBJ databases">
        <authorList>
            <person name="Varghese N."/>
        </authorList>
    </citation>
    <scope>NUCLEOTIDE SEQUENCE [LARGE SCALE GENOMIC DNA]</scope>
    <source>
        <strain evidence="2 3">KB11</strain>
    </source>
</reference>
<evidence type="ECO:0000313" key="2">
    <source>
        <dbReference type="EMBL" id="ATZ60124.1"/>
    </source>
</evidence>